<comment type="similarity">
    <text evidence="2 4">Belongs to the ubiquitin-activating E1 family. ULA1 subfamily.</text>
</comment>
<dbReference type="InterPro" id="IPR000594">
    <property type="entry name" value="ThiF_NAD_FAD-bd"/>
</dbReference>
<evidence type="ECO:0000256" key="3">
    <source>
        <dbReference type="ARBA" id="ARBA00022786"/>
    </source>
</evidence>
<keyword evidence="3 4" id="KW-0833">Ubl conjugation pathway</keyword>
<dbReference type="InterPro" id="IPR045886">
    <property type="entry name" value="ThiF/MoeB/HesA"/>
</dbReference>
<keyword evidence="7" id="KW-1185">Reference proteome</keyword>
<dbReference type="Proteomes" id="UP001473302">
    <property type="component" value="Unassembled WGS sequence"/>
</dbReference>
<evidence type="ECO:0000313" key="7">
    <source>
        <dbReference type="Proteomes" id="UP001473302"/>
    </source>
</evidence>
<dbReference type="InterPro" id="IPR030667">
    <property type="entry name" value="APP-BP1"/>
</dbReference>
<dbReference type="EMBL" id="BAABUK010000025">
    <property type="protein sequence ID" value="GAA5815280.1"/>
    <property type="molecule type" value="Genomic_DNA"/>
</dbReference>
<comment type="function">
    <text evidence="4">Regulatory subunit of the dimeric UBA3-ULA1 E1 enzyme.</text>
</comment>
<dbReference type="PANTHER" id="PTHR10953">
    <property type="entry name" value="UBIQUITIN-ACTIVATING ENZYME E1"/>
    <property type="match status" value="1"/>
</dbReference>
<sequence>MSNPVDLKTQKYDRQLRLWATTGQKALEEAHICLLNASSTGCEIIKNLVLPGVGHVTIVDNSKVTKQDIQNNFFLDPESTGRSKSKSTAELLQELNEDASVVHEEKNPSELIRNNPEFFDPFTMIITVNMAEQEVLNLAAICNESKKTLITVKNKGLVGVFSIQAPEHTVIETHPDNTTDLRLSKPFQQLIDYVSTFDFDKLDQTDLGQVPFVVVLLKYVELWKKEDSSIQIPLSYAQKKVLVERINAGKRTPDQENFDEAIANAWRLCSADRISDEVLQILEDTSCQGAHSDSPYFWILARALRDFVETESGGQLPLSGKLPDMKSDTMNYIGLQKVYREKALSDFESVKRSVKGLVEGTDLVIPDETIEIFCKNASNLRVIQYRSLTENHVQPEKLAADKFYRKYGRFPAAQEDFNTLKEQTQLLIQDLGVTDTEVHETIVRFGDMETPNMAALVGGLVAQEAIKLITHQYIPINNTCVFNGITSTSNVFEL</sequence>
<dbReference type="InterPro" id="IPR035985">
    <property type="entry name" value="Ubiquitin-activating_enz"/>
</dbReference>
<gene>
    <name evidence="6" type="ORF">MFLAVUS_008786</name>
</gene>
<evidence type="ECO:0000256" key="2">
    <source>
        <dbReference type="ARBA" id="ARBA00006868"/>
    </source>
</evidence>
<dbReference type="Pfam" id="PF00899">
    <property type="entry name" value="ThiF"/>
    <property type="match status" value="1"/>
</dbReference>
<feature type="domain" description="THIF-type NAD/FAD binding fold" evidence="5">
    <location>
        <begin position="12"/>
        <end position="488"/>
    </location>
</feature>
<evidence type="ECO:0000259" key="5">
    <source>
        <dbReference type="Pfam" id="PF00899"/>
    </source>
</evidence>
<dbReference type="Gene3D" id="3.40.50.720">
    <property type="entry name" value="NAD(P)-binding Rossmann-like Domain"/>
    <property type="match status" value="2"/>
</dbReference>
<dbReference type="PIRSF" id="PIRSF039099">
    <property type="entry name" value="APP-BP1"/>
    <property type="match status" value="1"/>
</dbReference>
<name>A0ABP9Z839_9FUNG</name>
<evidence type="ECO:0000313" key="6">
    <source>
        <dbReference type="EMBL" id="GAA5815280.1"/>
    </source>
</evidence>
<protein>
    <recommendedName>
        <fullName evidence="4">NEDD8-activating enzyme E1 regulatory subunit</fullName>
    </recommendedName>
</protein>
<dbReference type="PANTHER" id="PTHR10953:SF29">
    <property type="entry name" value="NEDD8-ACTIVATING ENZYME E1 REGULATORY SUBUNIT"/>
    <property type="match status" value="1"/>
</dbReference>
<comment type="pathway">
    <text evidence="1 4">Protein modification; protein neddylation.</text>
</comment>
<comment type="caution">
    <text evidence="6">The sequence shown here is derived from an EMBL/GenBank/DDBJ whole genome shotgun (WGS) entry which is preliminary data.</text>
</comment>
<evidence type="ECO:0000256" key="1">
    <source>
        <dbReference type="ARBA" id="ARBA00005032"/>
    </source>
</evidence>
<dbReference type="SUPFAM" id="SSF69572">
    <property type="entry name" value="Activating enzymes of the ubiquitin-like proteins"/>
    <property type="match status" value="1"/>
</dbReference>
<accession>A0ABP9Z839</accession>
<proteinExistence type="inferred from homology"/>
<evidence type="ECO:0000256" key="4">
    <source>
        <dbReference type="PIRNR" id="PIRNR039099"/>
    </source>
</evidence>
<reference evidence="6 7" key="1">
    <citation type="submission" date="2024-04" db="EMBL/GenBank/DDBJ databases">
        <title>genome sequences of Mucor flavus KT1a and Helicostylum pulchrum KT1b strains isolated from the surface of a dry-aged beef.</title>
        <authorList>
            <person name="Toyotome T."/>
            <person name="Hosono M."/>
            <person name="Torimaru M."/>
            <person name="Fukuda K."/>
            <person name="Mikami N."/>
        </authorList>
    </citation>
    <scope>NUCLEOTIDE SEQUENCE [LARGE SCALE GENOMIC DNA]</scope>
    <source>
        <strain evidence="6 7">KT1a</strain>
    </source>
</reference>
<organism evidence="6 7">
    <name type="scientific">Mucor flavus</name>
    <dbReference type="NCBI Taxonomy" id="439312"/>
    <lineage>
        <taxon>Eukaryota</taxon>
        <taxon>Fungi</taxon>
        <taxon>Fungi incertae sedis</taxon>
        <taxon>Mucoromycota</taxon>
        <taxon>Mucoromycotina</taxon>
        <taxon>Mucoromycetes</taxon>
        <taxon>Mucorales</taxon>
        <taxon>Mucorineae</taxon>
        <taxon>Mucoraceae</taxon>
        <taxon>Mucor</taxon>
    </lineage>
</organism>